<dbReference type="InterPro" id="IPR012675">
    <property type="entry name" value="Beta-grasp_dom_sf"/>
</dbReference>
<dbReference type="Proteomes" id="UP000032566">
    <property type="component" value="Unassembled WGS sequence"/>
</dbReference>
<dbReference type="EMBL" id="JXYQ01000039">
    <property type="protein sequence ID" value="KJA10164.1"/>
    <property type="molecule type" value="Genomic_DNA"/>
</dbReference>
<sequence>MQTAPDTASATRTEHTFELILERSQMRLPVGPGESMADVLQLAGVPLETLCEQGVCGTCVTRWLDGEPDHRDSCLSAAEQATHVAVCCARCHGPTLTLDL</sequence>
<proteinExistence type="predicted"/>
<organism evidence="2 3">
    <name type="scientific">Acidovorax temperans</name>
    <dbReference type="NCBI Taxonomy" id="80878"/>
    <lineage>
        <taxon>Bacteria</taxon>
        <taxon>Pseudomonadati</taxon>
        <taxon>Pseudomonadota</taxon>
        <taxon>Betaproteobacteria</taxon>
        <taxon>Burkholderiales</taxon>
        <taxon>Comamonadaceae</taxon>
        <taxon>Acidovorax</taxon>
    </lineage>
</organism>
<keyword evidence="3" id="KW-1185">Reference proteome</keyword>
<gene>
    <name evidence="2" type="ORF">RP29_12480</name>
</gene>
<dbReference type="PATRIC" id="fig|80878.5.peg.2192"/>
<name>A0A0D7K835_9BURK</name>
<dbReference type="InterPro" id="IPR036010">
    <property type="entry name" value="2Fe-2S_ferredoxin-like_sf"/>
</dbReference>
<feature type="domain" description="2Fe-2S ferredoxin-type" evidence="1">
    <location>
        <begin position="15"/>
        <end position="100"/>
    </location>
</feature>
<evidence type="ECO:0000313" key="2">
    <source>
        <dbReference type="EMBL" id="KJA10164.1"/>
    </source>
</evidence>
<evidence type="ECO:0000313" key="3">
    <source>
        <dbReference type="Proteomes" id="UP000032566"/>
    </source>
</evidence>
<dbReference type="SUPFAM" id="SSF54292">
    <property type="entry name" value="2Fe-2S ferredoxin-like"/>
    <property type="match status" value="1"/>
</dbReference>
<evidence type="ECO:0000259" key="1">
    <source>
        <dbReference type="PROSITE" id="PS51085"/>
    </source>
</evidence>
<accession>A0A0D7K835</accession>
<dbReference type="InterPro" id="IPR006058">
    <property type="entry name" value="2Fe2S_fd_BS"/>
</dbReference>
<dbReference type="Pfam" id="PF00111">
    <property type="entry name" value="Fer2"/>
    <property type="match status" value="1"/>
</dbReference>
<dbReference type="Gene3D" id="3.10.20.30">
    <property type="match status" value="1"/>
</dbReference>
<dbReference type="AlphaFoldDB" id="A0A0D7K835"/>
<dbReference type="GO" id="GO:0051537">
    <property type="term" value="F:2 iron, 2 sulfur cluster binding"/>
    <property type="evidence" value="ECO:0007669"/>
    <property type="project" value="InterPro"/>
</dbReference>
<dbReference type="InterPro" id="IPR001041">
    <property type="entry name" value="2Fe-2S_ferredoxin-type"/>
</dbReference>
<dbReference type="OrthoDB" id="370747at2"/>
<dbReference type="STRING" id="80878.RP29_12480"/>
<dbReference type="RefSeq" id="WP_044398953.1">
    <property type="nucleotide sequence ID" value="NZ_JXYQ01000039.1"/>
</dbReference>
<dbReference type="CDD" id="cd00207">
    <property type="entry name" value="fer2"/>
    <property type="match status" value="1"/>
</dbReference>
<reference evidence="2 3" key="1">
    <citation type="submission" date="2014-12" db="EMBL/GenBank/DDBJ databases">
        <title>Isolation of bacteria from lake water.</title>
        <authorList>
            <person name="Sheng K.-Y."/>
            <person name="Chin P.-S."/>
            <person name="Chan K.-G."/>
            <person name="Tan G.S."/>
        </authorList>
    </citation>
    <scope>NUCLEOTIDE SEQUENCE [LARGE SCALE GENOMIC DNA]</scope>
    <source>
        <strain evidence="2 3">KY4</strain>
    </source>
</reference>
<dbReference type="PROSITE" id="PS00197">
    <property type="entry name" value="2FE2S_FER_1"/>
    <property type="match status" value="1"/>
</dbReference>
<comment type="caution">
    <text evidence="2">The sequence shown here is derived from an EMBL/GenBank/DDBJ whole genome shotgun (WGS) entry which is preliminary data.</text>
</comment>
<protein>
    <submittedName>
        <fullName evidence="2">Ferredoxin</fullName>
    </submittedName>
</protein>
<dbReference type="PROSITE" id="PS51085">
    <property type="entry name" value="2FE2S_FER_2"/>
    <property type="match status" value="1"/>
</dbReference>